<feature type="region of interest" description="Disordered" evidence="14">
    <location>
        <begin position="1118"/>
        <end position="1186"/>
    </location>
</feature>
<dbReference type="Pfam" id="PF12548">
    <property type="entry name" value="DUF3740"/>
    <property type="match status" value="1"/>
</dbReference>
<dbReference type="PANTHER" id="PTHR43108:SF16">
    <property type="entry name" value="EXTRACELLULAR SULFATASE SULF-1 HOMOLOG"/>
    <property type="match status" value="1"/>
</dbReference>
<evidence type="ECO:0000259" key="17">
    <source>
        <dbReference type="Pfam" id="PF12548"/>
    </source>
</evidence>
<evidence type="ECO:0000256" key="3">
    <source>
        <dbReference type="ARBA" id="ARBA00004241"/>
    </source>
</evidence>
<dbReference type="Gene3D" id="3.40.720.10">
    <property type="entry name" value="Alkaline Phosphatase, subunit A"/>
    <property type="match status" value="1"/>
</dbReference>
<feature type="region of interest" description="Disordered" evidence="14">
    <location>
        <begin position="1238"/>
        <end position="1271"/>
    </location>
</feature>
<organism evidence="18 19">
    <name type="scientific">Bactrocera dorsalis</name>
    <name type="common">Oriental fruit fly</name>
    <name type="synonym">Dacus dorsalis</name>
    <dbReference type="NCBI Taxonomy" id="27457"/>
    <lineage>
        <taxon>Eukaryota</taxon>
        <taxon>Metazoa</taxon>
        <taxon>Ecdysozoa</taxon>
        <taxon>Arthropoda</taxon>
        <taxon>Hexapoda</taxon>
        <taxon>Insecta</taxon>
        <taxon>Pterygota</taxon>
        <taxon>Neoptera</taxon>
        <taxon>Endopterygota</taxon>
        <taxon>Diptera</taxon>
        <taxon>Brachycera</taxon>
        <taxon>Muscomorpha</taxon>
        <taxon>Tephritoidea</taxon>
        <taxon>Tephritidae</taxon>
        <taxon>Bactrocera</taxon>
        <taxon>Bactrocera</taxon>
    </lineage>
</organism>
<keyword evidence="12" id="KW-0325">Glycoprotein</keyword>
<keyword evidence="9" id="KW-0256">Endoplasmic reticulum</keyword>
<dbReference type="GO" id="GO:0005783">
    <property type="term" value="C:endoplasmic reticulum"/>
    <property type="evidence" value="ECO:0007669"/>
    <property type="project" value="UniProtKB-SubCell"/>
</dbReference>
<evidence type="ECO:0000259" key="16">
    <source>
        <dbReference type="Pfam" id="PF00884"/>
    </source>
</evidence>
<dbReference type="InParanoid" id="A0A6J0RQC5"/>
<evidence type="ECO:0000256" key="6">
    <source>
        <dbReference type="ARBA" id="ARBA00022723"/>
    </source>
</evidence>
<proteinExistence type="inferred from homology"/>
<name>A0A6J0RQC5_BACDO</name>
<keyword evidence="18" id="KW-1185">Reference proteome</keyword>
<evidence type="ECO:0000256" key="7">
    <source>
        <dbReference type="ARBA" id="ARBA00022729"/>
    </source>
</evidence>
<evidence type="ECO:0000256" key="15">
    <source>
        <dbReference type="SAM" id="SignalP"/>
    </source>
</evidence>
<evidence type="ECO:0000256" key="5">
    <source>
        <dbReference type="ARBA" id="ARBA00008779"/>
    </source>
</evidence>
<gene>
    <name evidence="19" type="primary">LOC105231624</name>
</gene>
<accession>A0A6J0RQC5</accession>
<protein>
    <submittedName>
        <fullName evidence="19">Extracellular sulfatase SULF-1 homolog isoform X1</fullName>
    </submittedName>
</protein>
<dbReference type="InterPro" id="IPR000917">
    <property type="entry name" value="Sulfatase_N"/>
</dbReference>
<dbReference type="GO" id="GO:0009986">
    <property type="term" value="C:cell surface"/>
    <property type="evidence" value="ECO:0007669"/>
    <property type="project" value="UniProtKB-SubCell"/>
</dbReference>
<dbReference type="GO" id="GO:0008449">
    <property type="term" value="F:N-acetylglucosamine-6-sulfatase activity"/>
    <property type="evidence" value="ECO:0007669"/>
    <property type="project" value="TreeGrafter"/>
</dbReference>
<feature type="compositionally biased region" description="Basic and acidic residues" evidence="14">
    <location>
        <begin position="79"/>
        <end position="89"/>
    </location>
</feature>
<keyword evidence="6" id="KW-0479">Metal-binding</keyword>
<feature type="compositionally biased region" description="Basic residues" evidence="14">
    <location>
        <begin position="1515"/>
        <end position="1528"/>
    </location>
</feature>
<dbReference type="PANTHER" id="PTHR43108">
    <property type="entry name" value="N-ACETYLGLUCOSAMINE-6-SULFATASE FAMILY MEMBER"/>
    <property type="match status" value="1"/>
</dbReference>
<sequence>MQSERKQQIALIAAISLIFMLNLLLTTAAAKENIPTTSIYANEDLRDEHKTNERHSQQNRKHQHHQQQRRQQQHHRRHELHEREKREGDQVEQTYDGPDRANQHRTHQHQHQQHAQHHHQKQQHSRQYRQHRGHTQNPAVGGYAASYLSGSYPASFSSDASSAAYSKRYSRDSRDSSAFPARERKPNIILILTDDQDVELGSLNFMPRTLRWLRDGGTEFRHAYTTTPMCCPARSSLLTGMYVHNHMVFTNNDNCSSPQWQATHETRSFATYLSNAGYRTGYFGKYLNKYNGSYIPPGWREWGGLIMNSKYYNYSINMNGQKIKHGFEYAKDYYPDLIANDSIAFLRSSKQQNQRKPVMLTMSFPAPHGPEDSAPQYSHLFFNVTTHHTPSYDHAPNPDKQWILRVTQPMEPVHKRFTNLLMTKRLQTLQSVDVAVERVCNELKALGELDNTYIIYTSDHGYHLGQFGLIKGKSFPFEFDVRVPFLIRGPGIQPARVVDEIVLNVDLAPTFLDIGGVSTPQHMDGRSILPLLFSRQRNVREQWPDTFLIESSGRRETPEQIAESRLRLQADRQNMRLANSTFINESPFNESTTARSLIDLIDLDSHEETEFEEDVGSEAEIEGRVGTEIEDDAEDDLDTDTEDDVSSGVVDEDIEEDVEEETAQEEGLEQEQQDQFDNNLPMMAPYMTKMMRLNSECSDPALLENCRPGQKWKCVNEDGRWRKHKCKFHLQLQHHLEEISKFSKKDTKRNCACFTPEGVVYTKIKTNRNYFEGDRIRKRTQNQSRFSRRNKRSLDEHSDSNEVFHTELPYEMEELLDLQDTLSTLEAHLTKPKRIKRELMSSFFETPSSSTDNVNGGEGGKAGHNSTNDAISKVIQEIQNTLETLELKFIAPNDAHQPNSTTTLSASGFVRSGKFPKVGGRVGTRCYIESQTGKVNCSDVIYDDEKTWRKSRNQIDMLIKVLKDKITHLKDIKKQMRENKQQQQGQQQQQQLHYNSGRYWDRDYVPRTSGSGVNRHRVEEQEHGEELPYNMSDYLGRRQKARRRNGGGGAGANSNNNFYQRGGFNHQNYNHRTYQRQHLPVGSGRRRYDKPLEGREFDMNYFTQEQIGVANTYSNDINNDNGSGAGTNGYSGKSPFGKSRFQGRNSSQHGGQIQTQRRRRPQTPNVTVPQTVHTLKTSATATSSSITRPTTMRTMHGMRTTTMNSRDRDSVANTTATNAKTTINDNDVATTLSTTMTRLQWSTTNSPSDSNGVSGSSEATTKDPHADEQSLNNVGQKEIFTGLGSAQNADPFQQQKGQPAECYCEPDTQSYVDSKEVAREARRKLKEERQRKKERKRIKKARLEKECLSEKMNCFSHDNMHWRTAPLWNDSPFCFCMNANNNTYSCVRTINATHNYLYCEFTTGLITFYNLKIDPFETQNRASILTNEEKSYMHDTLEKLKGCRGKSCTIKRHQTQHHQQQNESALRSVQRGTKRKQGLAQSASGVSSFISSRLDYDEPLAKRRKLSKWSTQTNLKRKPWKQQHHYHRQQQTQQLYYRQQHLRHHTGNAEGEAQAGMSEAIDAMEPVKTLRRNRFHQEVNSPTMQQRQQQQQQAQNEKSFLSNDGKQSDSLERKLIANQKATTTVSPESGEAQTFTKVVDVNDTKVTATATTASTLATTTTTTTSTPILTAAI</sequence>
<dbReference type="KEGG" id="bdr:105231624"/>
<evidence type="ECO:0000313" key="19">
    <source>
        <dbReference type="RefSeq" id="XP_019847815.2"/>
    </source>
</evidence>
<comment type="cofactor">
    <cofactor evidence="1">
        <name>Ca(2+)</name>
        <dbReference type="ChEBI" id="CHEBI:29108"/>
    </cofactor>
</comment>
<keyword evidence="13" id="KW-0175">Coiled coil</keyword>
<dbReference type="InterPro" id="IPR024609">
    <property type="entry name" value="Extracellular_sulfatase_C"/>
</dbReference>
<dbReference type="RefSeq" id="XP_019847815.2">
    <property type="nucleotide sequence ID" value="XM_019992256.3"/>
</dbReference>
<evidence type="ECO:0000256" key="11">
    <source>
        <dbReference type="ARBA" id="ARBA00023034"/>
    </source>
</evidence>
<dbReference type="OrthoDB" id="96314at2759"/>
<feature type="region of interest" description="Disordered" evidence="14">
    <location>
        <begin position="774"/>
        <end position="800"/>
    </location>
</feature>
<feature type="compositionally biased region" description="Polar residues" evidence="14">
    <location>
        <begin position="1142"/>
        <end position="1153"/>
    </location>
</feature>
<feature type="compositionally biased region" description="Acidic residues" evidence="14">
    <location>
        <begin position="628"/>
        <end position="672"/>
    </location>
</feature>
<evidence type="ECO:0000256" key="9">
    <source>
        <dbReference type="ARBA" id="ARBA00022824"/>
    </source>
</evidence>
<feature type="region of interest" description="Disordered" evidence="14">
    <location>
        <begin position="1040"/>
        <end position="1059"/>
    </location>
</feature>
<feature type="compositionally biased region" description="Polar residues" evidence="14">
    <location>
        <begin position="1596"/>
        <end position="1605"/>
    </location>
</feature>
<feature type="compositionally biased region" description="Basic and acidic residues" evidence="14">
    <location>
        <begin position="1016"/>
        <end position="1026"/>
    </location>
</feature>
<dbReference type="FunCoup" id="A0A6J0RQC5">
    <property type="interactions" value="107"/>
</dbReference>
<evidence type="ECO:0000256" key="8">
    <source>
        <dbReference type="ARBA" id="ARBA00022801"/>
    </source>
</evidence>
<feature type="compositionally biased region" description="Low complexity" evidence="14">
    <location>
        <begin position="1245"/>
        <end position="1257"/>
    </location>
</feature>
<evidence type="ECO:0000256" key="12">
    <source>
        <dbReference type="ARBA" id="ARBA00023180"/>
    </source>
</evidence>
<feature type="coiled-coil region" evidence="13">
    <location>
        <begin position="1311"/>
        <end position="1351"/>
    </location>
</feature>
<feature type="region of interest" description="Disordered" evidence="14">
    <location>
        <begin position="1452"/>
        <end position="1482"/>
    </location>
</feature>
<dbReference type="Proteomes" id="UP001652620">
    <property type="component" value="Unplaced"/>
</dbReference>
<dbReference type="GO" id="GO:0046872">
    <property type="term" value="F:metal ion binding"/>
    <property type="evidence" value="ECO:0007669"/>
    <property type="project" value="UniProtKB-KW"/>
</dbReference>
<keyword evidence="11" id="KW-0333">Golgi apparatus</keyword>
<dbReference type="CDD" id="cd16147">
    <property type="entry name" value="G6S"/>
    <property type="match status" value="1"/>
</dbReference>
<feature type="region of interest" description="Disordered" evidence="14">
    <location>
        <begin position="607"/>
        <end position="672"/>
    </location>
</feature>
<dbReference type="GO" id="GO:0005539">
    <property type="term" value="F:glycosaminoglycan binding"/>
    <property type="evidence" value="ECO:0007669"/>
    <property type="project" value="TreeGrafter"/>
</dbReference>
<feature type="signal peptide" evidence="15">
    <location>
        <begin position="1"/>
        <end position="30"/>
    </location>
</feature>
<dbReference type="InterPro" id="IPR024607">
    <property type="entry name" value="Sulfatase_CS"/>
</dbReference>
<evidence type="ECO:0000256" key="13">
    <source>
        <dbReference type="SAM" id="Coils"/>
    </source>
</evidence>
<feature type="region of interest" description="Disordered" evidence="14">
    <location>
        <begin position="41"/>
        <end position="142"/>
    </location>
</feature>
<feature type="compositionally biased region" description="Low complexity" evidence="14">
    <location>
        <begin position="981"/>
        <end position="991"/>
    </location>
</feature>
<reference evidence="19" key="1">
    <citation type="submission" date="2025-08" db="UniProtKB">
        <authorList>
            <consortium name="RefSeq"/>
        </authorList>
    </citation>
    <scope>IDENTIFICATION</scope>
    <source>
        <tissue evidence="19">Adult</tissue>
    </source>
</reference>
<dbReference type="GO" id="GO:0005795">
    <property type="term" value="C:Golgi stack"/>
    <property type="evidence" value="ECO:0007669"/>
    <property type="project" value="UniProtKB-SubCell"/>
</dbReference>
<feature type="compositionally biased region" description="Basic residues" evidence="14">
    <location>
        <begin position="776"/>
        <end position="791"/>
    </location>
</feature>
<comment type="similarity">
    <text evidence="5">Belongs to the sulfatase family.</text>
</comment>
<dbReference type="InterPro" id="IPR017850">
    <property type="entry name" value="Alkaline_phosphatase_core_sf"/>
</dbReference>
<feature type="compositionally biased region" description="Low complexity" evidence="14">
    <location>
        <begin position="1585"/>
        <end position="1595"/>
    </location>
</feature>
<feature type="compositionally biased region" description="Polar residues" evidence="14">
    <location>
        <begin position="1457"/>
        <end position="1471"/>
    </location>
</feature>
<evidence type="ECO:0000256" key="1">
    <source>
        <dbReference type="ARBA" id="ARBA00001913"/>
    </source>
</evidence>
<keyword evidence="10" id="KW-0106">Calcium</keyword>
<dbReference type="Pfam" id="PF00884">
    <property type="entry name" value="Sulfatase"/>
    <property type="match status" value="1"/>
</dbReference>
<feature type="compositionally biased region" description="Acidic residues" evidence="14">
    <location>
        <begin position="609"/>
        <end position="620"/>
    </location>
</feature>
<feature type="compositionally biased region" description="Basic and acidic residues" evidence="14">
    <location>
        <begin position="43"/>
        <end position="56"/>
    </location>
</feature>
<feature type="compositionally biased region" description="Low complexity" evidence="14">
    <location>
        <begin position="1162"/>
        <end position="1186"/>
    </location>
</feature>
<feature type="region of interest" description="Disordered" evidence="14">
    <location>
        <begin position="1508"/>
        <end position="1533"/>
    </location>
</feature>
<feature type="compositionally biased region" description="Basic residues" evidence="14">
    <location>
        <begin position="57"/>
        <end position="78"/>
    </location>
</feature>
<evidence type="ECO:0000256" key="4">
    <source>
        <dbReference type="ARBA" id="ARBA00004348"/>
    </source>
</evidence>
<feature type="chain" id="PRO_5045429558" evidence="15">
    <location>
        <begin position="31"/>
        <end position="1673"/>
    </location>
</feature>
<feature type="region of interest" description="Disordered" evidence="14">
    <location>
        <begin position="1579"/>
        <end position="1609"/>
    </location>
</feature>
<feature type="region of interest" description="Disordered" evidence="14">
    <location>
        <begin position="975"/>
        <end position="1029"/>
    </location>
</feature>
<dbReference type="SUPFAM" id="SSF53649">
    <property type="entry name" value="Alkaline phosphatase-like"/>
    <property type="match status" value="1"/>
</dbReference>
<evidence type="ECO:0000256" key="10">
    <source>
        <dbReference type="ARBA" id="ARBA00022837"/>
    </source>
</evidence>
<feature type="compositionally biased region" description="Basic residues" evidence="14">
    <location>
        <begin position="103"/>
        <end position="134"/>
    </location>
</feature>
<dbReference type="GeneID" id="105231624"/>
<evidence type="ECO:0000256" key="2">
    <source>
        <dbReference type="ARBA" id="ARBA00004240"/>
    </source>
</evidence>
<feature type="domain" description="Sulfatase N-terminal" evidence="16">
    <location>
        <begin position="186"/>
        <end position="516"/>
    </location>
</feature>
<dbReference type="PROSITE" id="PS00523">
    <property type="entry name" value="SULFATASE_1"/>
    <property type="match status" value="1"/>
</dbReference>
<comment type="subcellular location">
    <subcellularLocation>
        <location evidence="3">Cell surface</location>
    </subcellularLocation>
    <subcellularLocation>
        <location evidence="2">Endoplasmic reticulum</location>
    </subcellularLocation>
    <subcellularLocation>
        <location evidence="4">Golgi apparatus</location>
        <location evidence="4">Golgi stack</location>
    </subcellularLocation>
</comment>
<evidence type="ECO:0000313" key="18">
    <source>
        <dbReference type="Proteomes" id="UP001652620"/>
    </source>
</evidence>
<keyword evidence="7 15" id="KW-0732">Signal</keyword>
<keyword evidence="8" id="KW-0378">Hydrolase</keyword>
<feature type="domain" description="Extracellular sulfatase C-terminal" evidence="17">
    <location>
        <begin position="783"/>
        <end position="983"/>
    </location>
</feature>
<evidence type="ECO:0000256" key="14">
    <source>
        <dbReference type="SAM" id="MobiDB-lite"/>
    </source>
</evidence>